<dbReference type="InterPro" id="IPR029068">
    <property type="entry name" value="Glyas_Bleomycin-R_OHBP_Dase"/>
</dbReference>
<evidence type="ECO:0000259" key="1">
    <source>
        <dbReference type="PROSITE" id="PS51819"/>
    </source>
</evidence>
<dbReference type="PANTHER" id="PTHR35006">
    <property type="entry name" value="GLYOXALASE FAMILY PROTEIN (AFU_ORTHOLOGUE AFUA_5G14830)"/>
    <property type="match status" value="1"/>
</dbReference>
<dbReference type="Pfam" id="PF00903">
    <property type="entry name" value="Glyoxalase"/>
    <property type="match status" value="1"/>
</dbReference>
<protein>
    <submittedName>
        <fullName evidence="2">VOC family protein</fullName>
    </submittedName>
</protein>
<name>A0ABS8ILV3_9NOSO</name>
<organism evidence="2 3">
    <name type="scientific">Nostoc favosum CHAB5714</name>
    <dbReference type="NCBI Taxonomy" id="2780399"/>
    <lineage>
        <taxon>Bacteria</taxon>
        <taxon>Bacillati</taxon>
        <taxon>Cyanobacteriota</taxon>
        <taxon>Cyanophyceae</taxon>
        <taxon>Nostocales</taxon>
        <taxon>Nostocaceae</taxon>
        <taxon>Nostoc</taxon>
        <taxon>Nostoc favosum</taxon>
    </lineage>
</organism>
<dbReference type="EMBL" id="JAIVFQ010000231">
    <property type="protein sequence ID" value="MCC5605187.1"/>
    <property type="molecule type" value="Genomic_DNA"/>
</dbReference>
<dbReference type="Proteomes" id="UP001199525">
    <property type="component" value="Unassembled WGS sequence"/>
</dbReference>
<feature type="domain" description="VOC" evidence="1">
    <location>
        <begin position="1"/>
        <end position="120"/>
    </location>
</feature>
<dbReference type="RefSeq" id="WP_229491331.1">
    <property type="nucleotide sequence ID" value="NZ_JAIVFQ010000231.1"/>
</dbReference>
<reference evidence="2 3" key="1">
    <citation type="journal article" date="2021" name="Microorganisms">
        <title>Genome Evolution of Filamentous Cyanobacterium Nostoc Species: From Facultative Symbiosis to Free Living.</title>
        <authorList>
            <person name="Huo D."/>
            <person name="Li H."/>
            <person name="Cai F."/>
            <person name="Guo X."/>
            <person name="Qiao Z."/>
            <person name="Wang W."/>
            <person name="Yu G."/>
            <person name="Li R."/>
        </authorList>
    </citation>
    <scope>NUCLEOTIDE SEQUENCE [LARGE SCALE GENOMIC DNA]</scope>
    <source>
        <strain evidence="2 3">CHAB 5714</strain>
    </source>
</reference>
<dbReference type="SUPFAM" id="SSF54593">
    <property type="entry name" value="Glyoxalase/Bleomycin resistance protein/Dihydroxybiphenyl dioxygenase"/>
    <property type="match status" value="1"/>
</dbReference>
<keyword evidence="3" id="KW-1185">Reference proteome</keyword>
<dbReference type="CDD" id="cd07262">
    <property type="entry name" value="VOC_like"/>
    <property type="match status" value="1"/>
</dbReference>
<dbReference type="PROSITE" id="PS51819">
    <property type="entry name" value="VOC"/>
    <property type="match status" value="1"/>
</dbReference>
<evidence type="ECO:0000313" key="2">
    <source>
        <dbReference type="EMBL" id="MCC5605187.1"/>
    </source>
</evidence>
<sequence length="127" mass="14151">MIDHVTFAVSDITKSRQFYEKAFAPLGYRIAFGDEGRFWAFDIGDGLFEIMQAEEKGPLTRVHVAFRVKSKALVREFYEAALAAGAEDNGAPGPRPQYTPDYYACFVLDPDGYNIEAMIDQPDAGQS</sequence>
<dbReference type="PANTHER" id="PTHR35006:SF2">
    <property type="entry name" value="GLYOXALASE FAMILY PROTEIN (AFU_ORTHOLOGUE AFUA_5G14830)"/>
    <property type="match status" value="1"/>
</dbReference>
<dbReference type="InterPro" id="IPR037523">
    <property type="entry name" value="VOC_core"/>
</dbReference>
<proteinExistence type="predicted"/>
<dbReference type="InterPro" id="IPR004360">
    <property type="entry name" value="Glyas_Fos-R_dOase_dom"/>
</dbReference>
<dbReference type="Gene3D" id="3.10.180.10">
    <property type="entry name" value="2,3-Dihydroxybiphenyl 1,2-Dioxygenase, domain 1"/>
    <property type="match status" value="1"/>
</dbReference>
<accession>A0ABS8ILV3</accession>
<gene>
    <name evidence="2" type="ORF">LC586_40355</name>
</gene>
<evidence type="ECO:0000313" key="3">
    <source>
        <dbReference type="Proteomes" id="UP001199525"/>
    </source>
</evidence>
<comment type="caution">
    <text evidence="2">The sequence shown here is derived from an EMBL/GenBank/DDBJ whole genome shotgun (WGS) entry which is preliminary data.</text>
</comment>